<proteinExistence type="predicted"/>
<name>A0A291S068_9ACTN</name>
<dbReference type="Gene3D" id="3.40.190.10">
    <property type="entry name" value="Periplasmic binding protein-like II"/>
    <property type="match status" value="1"/>
</dbReference>
<reference evidence="1" key="1">
    <citation type="journal article" date="2017" name="Org. Lett.">
        <title>Genome Mining and Activation of a Silent PKS/NRPS Gene Cluster Direct the Production of Totopotensamides.</title>
        <authorList>
            <person name="Chen R."/>
            <person name="Zhang Q."/>
            <person name="Tan B."/>
            <person name="Zheng L."/>
            <person name="Li H."/>
            <person name="Zhu Y."/>
            <person name="Zhang C."/>
        </authorList>
    </citation>
    <scope>NUCLEOTIDE SEQUENCE</scope>
    <source>
        <strain evidence="1">SCSIO 02999</strain>
    </source>
</reference>
<sequence>MTTQAHGDQIVISRNHPVFDLPEIVATEHGLFEQAGLDVRLAHNTPSRERESRDPIARRKEALFESERADLFNLCEWGGIDRLERNRRGGYIGYLRPAVVAQGLISFDPALGEPHDVSGIPVGVNEFTGSHYTALHLLEGTVPRDRITLEHVGPPSARLEAAATGSIRAVMLMEPYLTLALERGAHLLGCYFYRGTQVVAPHLPAERLDVYMSAVNAAVDIINADRSAWAGHIVSELDGSLAPGRLRPDYHRYTHATPFTRERFTESYAWMTSWQLTDGRSGYDTLLALR</sequence>
<dbReference type="SUPFAM" id="SSF53850">
    <property type="entry name" value="Periplasmic binding protein-like II"/>
    <property type="match status" value="1"/>
</dbReference>
<organism evidence="1">
    <name type="scientific">Streptomyces pactum</name>
    <dbReference type="NCBI Taxonomy" id="68249"/>
    <lineage>
        <taxon>Bacteria</taxon>
        <taxon>Bacillati</taxon>
        <taxon>Actinomycetota</taxon>
        <taxon>Actinomycetes</taxon>
        <taxon>Kitasatosporales</taxon>
        <taxon>Streptomycetaceae</taxon>
        <taxon>Streptomyces</taxon>
    </lineage>
</organism>
<dbReference type="EMBL" id="MG012231">
    <property type="protein sequence ID" value="ATL73023.1"/>
    <property type="molecule type" value="Genomic_DNA"/>
</dbReference>
<dbReference type="AlphaFoldDB" id="A0A291S068"/>
<evidence type="ECO:0000313" key="1">
    <source>
        <dbReference type="EMBL" id="ATL73023.1"/>
    </source>
</evidence>
<accession>A0A291S068</accession>
<protein>
    <submittedName>
        <fullName evidence="1">ABC-type transport protein</fullName>
    </submittedName>
</protein>